<evidence type="ECO:0000313" key="7">
    <source>
        <dbReference type="Proteomes" id="UP000233556"/>
    </source>
</evidence>
<dbReference type="EMBL" id="KZ515746">
    <property type="protein sequence ID" value="PKU29975.1"/>
    <property type="molecule type" value="Genomic_DNA"/>
</dbReference>
<dbReference type="PANTHER" id="PTHR13140">
    <property type="entry name" value="MYOSIN"/>
    <property type="match status" value="1"/>
</dbReference>
<dbReference type="OrthoDB" id="2505895at2759"/>
<dbReference type="GO" id="GO:0051015">
    <property type="term" value="F:actin filament binding"/>
    <property type="evidence" value="ECO:0007669"/>
    <property type="project" value="TreeGrafter"/>
</dbReference>
<keyword evidence="4" id="KW-0518">Myosin</keyword>
<evidence type="ECO:0000256" key="1">
    <source>
        <dbReference type="ARBA" id="ARBA00022741"/>
    </source>
</evidence>
<dbReference type="PANTHER" id="PTHR13140:SF706">
    <property type="entry name" value="DILUTE CLASS UNCONVENTIONAL MYOSIN, ISOFORM C"/>
    <property type="match status" value="1"/>
</dbReference>
<gene>
    <name evidence="6" type="ORF">llap_19721</name>
</gene>
<dbReference type="GO" id="GO:0005737">
    <property type="term" value="C:cytoplasm"/>
    <property type="evidence" value="ECO:0007669"/>
    <property type="project" value="TreeGrafter"/>
</dbReference>
<reference evidence="7" key="2">
    <citation type="submission" date="2017-12" db="EMBL/GenBank/DDBJ databases">
        <title>Genome sequence of the Bar-tailed Godwit (Limosa lapponica baueri).</title>
        <authorList>
            <person name="Lima N.C.B."/>
            <person name="Parody-Merino A.M."/>
            <person name="Battley P.F."/>
            <person name="Fidler A.E."/>
            <person name="Prosdocimi F."/>
        </authorList>
    </citation>
    <scope>NUCLEOTIDE SEQUENCE [LARGE SCALE GENOMIC DNA]</scope>
</reference>
<keyword evidence="2" id="KW-0067">ATP-binding</keyword>
<evidence type="ECO:0000256" key="2">
    <source>
        <dbReference type="ARBA" id="ARBA00022840"/>
    </source>
</evidence>
<dbReference type="GO" id="GO:0007015">
    <property type="term" value="P:actin filament organization"/>
    <property type="evidence" value="ECO:0007669"/>
    <property type="project" value="TreeGrafter"/>
</dbReference>
<dbReference type="Gene3D" id="1.20.58.530">
    <property type="match status" value="1"/>
</dbReference>
<name>A0A2I0T845_LIMLA</name>
<evidence type="ECO:0000256" key="4">
    <source>
        <dbReference type="PROSITE-ProRule" id="PRU00782"/>
    </source>
</evidence>
<dbReference type="GO" id="GO:0005524">
    <property type="term" value="F:ATP binding"/>
    <property type="evidence" value="ECO:0007669"/>
    <property type="project" value="UniProtKB-KW"/>
</dbReference>
<keyword evidence="4" id="KW-0505">Motor protein</keyword>
<protein>
    <submittedName>
        <fullName evidence="6">Unconventional myosin-xviiib</fullName>
    </submittedName>
</protein>
<dbReference type="InterPro" id="IPR001609">
    <property type="entry name" value="Myosin_head_motor_dom-like"/>
</dbReference>
<feature type="domain" description="Myosin motor" evidence="5">
    <location>
        <begin position="1"/>
        <end position="105"/>
    </location>
</feature>
<dbReference type="PROSITE" id="PS51456">
    <property type="entry name" value="MYOSIN_MOTOR"/>
    <property type="match status" value="2"/>
</dbReference>
<keyword evidence="1" id="KW-0547">Nucleotide-binding</keyword>
<keyword evidence="7" id="KW-1185">Reference proteome</keyword>
<sequence>MGSGLYEELFAAVVSLINRSFSSQHLSMASIAVVDTPGFHNPRHQRGERAATFEELCHNYVHERLQALFYEKTFVSEMERYREENVEVSFDLPERSPLATLSIIDLGSSQGLRSRGFPSTTVTPPPRLVAGPDRDAVKELVWPRWRAPLPCRAVAGLEGRSQAVLHRNACIRKTFASSFAAVKKRSVCAQLKLQADALMNLLRRSQLHFVHCLLPGTGMEGPVPRPPTPPDAALRLDVPTLRAQLEGTQLLDALRLHRIGYADRLLLTQFRRRFQILAPDVMKKHTSAYEVPDESKGFQIIHSSR</sequence>
<reference evidence="7" key="1">
    <citation type="submission" date="2017-11" db="EMBL/GenBank/DDBJ databases">
        <authorList>
            <person name="Lima N.C."/>
            <person name="Parody-Merino A.M."/>
            <person name="Battley P.F."/>
            <person name="Fidler A.E."/>
            <person name="Prosdocimi F."/>
        </authorList>
    </citation>
    <scope>NUCLEOTIDE SEQUENCE [LARGE SCALE GENOMIC DNA]</scope>
</reference>
<dbReference type="GO" id="GO:0016459">
    <property type="term" value="C:myosin complex"/>
    <property type="evidence" value="ECO:0007669"/>
    <property type="project" value="UniProtKB-KW"/>
</dbReference>
<proteinExistence type="inferred from homology"/>
<accession>A0A2I0T845</accession>
<dbReference type="GO" id="GO:0000146">
    <property type="term" value="F:microfilament motor activity"/>
    <property type="evidence" value="ECO:0007669"/>
    <property type="project" value="TreeGrafter"/>
</dbReference>
<dbReference type="Pfam" id="PF00063">
    <property type="entry name" value="Myosin_head"/>
    <property type="match status" value="2"/>
</dbReference>
<dbReference type="AlphaFoldDB" id="A0A2I0T845"/>
<comment type="caution">
    <text evidence="4">Lacks conserved residue(s) required for the propagation of feature annotation.</text>
</comment>
<organism evidence="6 7">
    <name type="scientific">Limosa lapponica baueri</name>
    <dbReference type="NCBI Taxonomy" id="1758121"/>
    <lineage>
        <taxon>Eukaryota</taxon>
        <taxon>Metazoa</taxon>
        <taxon>Chordata</taxon>
        <taxon>Craniata</taxon>
        <taxon>Vertebrata</taxon>
        <taxon>Euteleostomi</taxon>
        <taxon>Archelosauria</taxon>
        <taxon>Archosauria</taxon>
        <taxon>Dinosauria</taxon>
        <taxon>Saurischia</taxon>
        <taxon>Theropoda</taxon>
        <taxon>Coelurosauria</taxon>
        <taxon>Aves</taxon>
        <taxon>Neognathae</taxon>
        <taxon>Neoaves</taxon>
        <taxon>Charadriiformes</taxon>
        <taxon>Scolopacidae</taxon>
        <taxon>Limosa</taxon>
    </lineage>
</organism>
<feature type="domain" description="Myosin motor" evidence="5">
    <location>
        <begin position="173"/>
        <end position="305"/>
    </location>
</feature>
<comment type="similarity">
    <text evidence="4">Belongs to the TRAFAC class myosin-kinesin ATPase superfamily. Myosin family.</text>
</comment>
<keyword evidence="3 4" id="KW-0009">Actin-binding</keyword>
<dbReference type="SUPFAM" id="SSF52540">
    <property type="entry name" value="P-loop containing nucleoside triphosphate hydrolases"/>
    <property type="match status" value="1"/>
</dbReference>
<evidence type="ECO:0000313" key="6">
    <source>
        <dbReference type="EMBL" id="PKU29975.1"/>
    </source>
</evidence>
<dbReference type="InterPro" id="IPR027417">
    <property type="entry name" value="P-loop_NTPase"/>
</dbReference>
<dbReference type="GO" id="GO:0016020">
    <property type="term" value="C:membrane"/>
    <property type="evidence" value="ECO:0007669"/>
    <property type="project" value="TreeGrafter"/>
</dbReference>
<evidence type="ECO:0000256" key="3">
    <source>
        <dbReference type="ARBA" id="ARBA00023203"/>
    </source>
</evidence>
<evidence type="ECO:0000259" key="5">
    <source>
        <dbReference type="PROSITE" id="PS51456"/>
    </source>
</evidence>
<dbReference type="Proteomes" id="UP000233556">
    <property type="component" value="Unassembled WGS sequence"/>
</dbReference>